<evidence type="ECO:0000313" key="1">
    <source>
        <dbReference type="EMBL" id="QDU28807.1"/>
    </source>
</evidence>
<dbReference type="AlphaFoldDB" id="A0A517YEZ7"/>
<proteinExistence type="predicted"/>
<reference evidence="1 2" key="1">
    <citation type="submission" date="2019-02" db="EMBL/GenBank/DDBJ databases">
        <title>Deep-cultivation of Planctomycetes and their phenomic and genomic characterization uncovers novel biology.</title>
        <authorList>
            <person name="Wiegand S."/>
            <person name="Jogler M."/>
            <person name="Boedeker C."/>
            <person name="Pinto D."/>
            <person name="Vollmers J."/>
            <person name="Rivas-Marin E."/>
            <person name="Kohn T."/>
            <person name="Peeters S.H."/>
            <person name="Heuer A."/>
            <person name="Rast P."/>
            <person name="Oberbeckmann S."/>
            <person name="Bunk B."/>
            <person name="Jeske O."/>
            <person name="Meyerdierks A."/>
            <person name="Storesund J.E."/>
            <person name="Kallscheuer N."/>
            <person name="Luecker S."/>
            <person name="Lage O.M."/>
            <person name="Pohl T."/>
            <person name="Merkel B.J."/>
            <person name="Hornburger P."/>
            <person name="Mueller R.-W."/>
            <person name="Bruemmer F."/>
            <person name="Labrenz M."/>
            <person name="Spormann A.M."/>
            <person name="Op den Camp H."/>
            <person name="Overmann J."/>
            <person name="Amann R."/>
            <person name="Jetten M.S.M."/>
            <person name="Mascher T."/>
            <person name="Medema M.H."/>
            <person name="Devos D.P."/>
            <person name="Kaster A.-K."/>
            <person name="Ovreas L."/>
            <person name="Rohde M."/>
            <person name="Galperin M.Y."/>
            <person name="Jogler C."/>
        </authorList>
    </citation>
    <scope>NUCLEOTIDE SEQUENCE [LARGE SCALE GENOMIC DNA]</scope>
    <source>
        <strain evidence="1 2">ETA_A8</strain>
    </source>
</reference>
<dbReference type="Proteomes" id="UP000315017">
    <property type="component" value="Chromosome"/>
</dbReference>
<name>A0A517YEZ7_9BACT</name>
<sequence>MYAVDKLMFDLPAGITHDRFADKVREMHILCRDLRWKRRFEVRMAFAVAELNLGQLAQPFDRDPKAYGLRSMIVRRGTAESNSFAGEFWPRLSSRWGMLPTRSEAGPLGSAPKLG</sequence>
<organism evidence="1 2">
    <name type="scientific">Anatilimnocola aggregata</name>
    <dbReference type="NCBI Taxonomy" id="2528021"/>
    <lineage>
        <taxon>Bacteria</taxon>
        <taxon>Pseudomonadati</taxon>
        <taxon>Planctomycetota</taxon>
        <taxon>Planctomycetia</taxon>
        <taxon>Pirellulales</taxon>
        <taxon>Pirellulaceae</taxon>
        <taxon>Anatilimnocola</taxon>
    </lineage>
</organism>
<protein>
    <submittedName>
        <fullName evidence="1">Uncharacterized protein</fullName>
    </submittedName>
</protein>
<dbReference type="EMBL" id="CP036274">
    <property type="protein sequence ID" value="QDU28807.1"/>
    <property type="molecule type" value="Genomic_DNA"/>
</dbReference>
<evidence type="ECO:0000313" key="2">
    <source>
        <dbReference type="Proteomes" id="UP000315017"/>
    </source>
</evidence>
<gene>
    <name evidence="1" type="ORF">ETAA8_39120</name>
</gene>
<accession>A0A517YEZ7</accession>
<keyword evidence="2" id="KW-1185">Reference proteome</keyword>
<dbReference type="KEGG" id="aagg:ETAA8_39120"/>